<evidence type="ECO:0000313" key="2">
    <source>
        <dbReference type="Proteomes" id="UP000246114"/>
    </source>
</evidence>
<comment type="caution">
    <text evidence="1">The sequence shown here is derived from an EMBL/GenBank/DDBJ whole genome shotgun (WGS) entry which is preliminary data.</text>
</comment>
<organism evidence="1 2">
    <name type="scientific">Clostridium cadaveris</name>
    <dbReference type="NCBI Taxonomy" id="1529"/>
    <lineage>
        <taxon>Bacteria</taxon>
        <taxon>Bacillati</taxon>
        <taxon>Bacillota</taxon>
        <taxon>Clostridia</taxon>
        <taxon>Eubacteriales</taxon>
        <taxon>Clostridiaceae</taxon>
        <taxon>Clostridium</taxon>
    </lineage>
</organism>
<protein>
    <recommendedName>
        <fullName evidence="3">Chitin-binding type-3 domain-containing protein</fullName>
    </recommendedName>
</protein>
<dbReference type="Gene3D" id="2.10.10.90">
    <property type="match status" value="1"/>
</dbReference>
<sequence>MYSIIKEVLIKGKYELVDVLSKINKLWIEGSLTEEERDELVNLARSNANSENSYAENTQQIANLWEYYQQLDSRLTKLENNQGVELPLEEEWVEFVRPTGSHDAYKIGDKVIFNNKKYICQMDNCVWNPLVYPSAWELVEE</sequence>
<accession>A0A316MDF8</accession>
<dbReference type="Proteomes" id="UP000246114">
    <property type="component" value="Unassembled WGS sequence"/>
</dbReference>
<evidence type="ECO:0008006" key="3">
    <source>
        <dbReference type="Google" id="ProtNLM"/>
    </source>
</evidence>
<proteinExistence type="predicted"/>
<dbReference type="EMBL" id="QAMZ01000012">
    <property type="protein sequence ID" value="PWL55145.1"/>
    <property type="molecule type" value="Genomic_DNA"/>
</dbReference>
<name>A0A316MDF8_9CLOT</name>
<reference evidence="1 2" key="1">
    <citation type="submission" date="2018-03" db="EMBL/GenBank/DDBJ databases">
        <title>The uncultured portion of the human microbiome is neutrally assembled.</title>
        <authorList>
            <person name="Jeraldo P."/>
            <person name="Boardman L."/>
            <person name="White B.A."/>
            <person name="Nelson H."/>
            <person name="Goldenfeld N."/>
            <person name="Chia N."/>
        </authorList>
    </citation>
    <scope>NUCLEOTIDE SEQUENCE [LARGE SCALE GENOMIC DNA]</scope>
    <source>
        <strain evidence="1">CIM:MAG 903</strain>
    </source>
</reference>
<evidence type="ECO:0000313" key="1">
    <source>
        <dbReference type="EMBL" id="PWL55145.1"/>
    </source>
</evidence>
<dbReference type="AlphaFoldDB" id="A0A316MDF8"/>
<gene>
    <name evidence="1" type="ORF">DBY38_02420</name>
</gene>